<dbReference type="GeneID" id="87833991"/>
<sequence length="142" mass="16050">MTHVSPPSSAVFPTSPTSLQVPINKKERRLRCLGHIVNLVAKALLARANIEWQDGENNPGLIKRLHNVVYFIRRSPQRRDAFIRAMEFKQVPATEVTKFNAFLTTSDDPAPGLQLVPDNETRWNSTEVASDIEAIRTRYQGL</sequence>
<gene>
    <name evidence="1" type="ORF">N657DRAFT_693496</name>
</gene>
<dbReference type="Proteomes" id="UP001302602">
    <property type="component" value="Unassembled WGS sequence"/>
</dbReference>
<dbReference type="EMBL" id="MU853245">
    <property type="protein sequence ID" value="KAK4119705.1"/>
    <property type="molecule type" value="Genomic_DNA"/>
</dbReference>
<evidence type="ECO:0000313" key="1">
    <source>
        <dbReference type="EMBL" id="KAK4119705.1"/>
    </source>
</evidence>
<protein>
    <submittedName>
        <fullName evidence="1">Uncharacterized protein</fullName>
    </submittedName>
</protein>
<reference evidence="1" key="1">
    <citation type="journal article" date="2023" name="Mol. Phylogenet. Evol.">
        <title>Genome-scale phylogeny and comparative genomics of the fungal order Sordariales.</title>
        <authorList>
            <person name="Hensen N."/>
            <person name="Bonometti L."/>
            <person name="Westerberg I."/>
            <person name="Brannstrom I.O."/>
            <person name="Guillou S."/>
            <person name="Cros-Aarteil S."/>
            <person name="Calhoun S."/>
            <person name="Haridas S."/>
            <person name="Kuo A."/>
            <person name="Mondo S."/>
            <person name="Pangilinan J."/>
            <person name="Riley R."/>
            <person name="LaButti K."/>
            <person name="Andreopoulos B."/>
            <person name="Lipzen A."/>
            <person name="Chen C."/>
            <person name="Yan M."/>
            <person name="Daum C."/>
            <person name="Ng V."/>
            <person name="Clum A."/>
            <person name="Steindorff A."/>
            <person name="Ohm R.A."/>
            <person name="Martin F."/>
            <person name="Silar P."/>
            <person name="Natvig D.O."/>
            <person name="Lalanne C."/>
            <person name="Gautier V."/>
            <person name="Ament-Velasquez S.L."/>
            <person name="Kruys A."/>
            <person name="Hutchinson M.I."/>
            <person name="Powell A.J."/>
            <person name="Barry K."/>
            <person name="Miller A.N."/>
            <person name="Grigoriev I.V."/>
            <person name="Debuchy R."/>
            <person name="Gladieux P."/>
            <person name="Hiltunen Thoren M."/>
            <person name="Johannesson H."/>
        </authorList>
    </citation>
    <scope>NUCLEOTIDE SEQUENCE</scope>
    <source>
        <strain evidence="1">CBS 731.68</strain>
    </source>
</reference>
<dbReference type="AlphaFoldDB" id="A0AAN6YZ87"/>
<organism evidence="1 2">
    <name type="scientific">Parathielavia appendiculata</name>
    <dbReference type="NCBI Taxonomy" id="2587402"/>
    <lineage>
        <taxon>Eukaryota</taxon>
        <taxon>Fungi</taxon>
        <taxon>Dikarya</taxon>
        <taxon>Ascomycota</taxon>
        <taxon>Pezizomycotina</taxon>
        <taxon>Sordariomycetes</taxon>
        <taxon>Sordariomycetidae</taxon>
        <taxon>Sordariales</taxon>
        <taxon>Chaetomiaceae</taxon>
        <taxon>Parathielavia</taxon>
    </lineage>
</organism>
<keyword evidence="2" id="KW-1185">Reference proteome</keyword>
<evidence type="ECO:0000313" key="2">
    <source>
        <dbReference type="Proteomes" id="UP001302602"/>
    </source>
</evidence>
<accession>A0AAN6YZ87</accession>
<comment type="caution">
    <text evidence="1">The sequence shown here is derived from an EMBL/GenBank/DDBJ whole genome shotgun (WGS) entry which is preliminary data.</text>
</comment>
<dbReference type="RefSeq" id="XP_062643478.1">
    <property type="nucleotide sequence ID" value="XM_062797224.1"/>
</dbReference>
<reference evidence="1" key="2">
    <citation type="submission" date="2023-05" db="EMBL/GenBank/DDBJ databases">
        <authorList>
            <consortium name="Lawrence Berkeley National Laboratory"/>
            <person name="Steindorff A."/>
            <person name="Hensen N."/>
            <person name="Bonometti L."/>
            <person name="Westerberg I."/>
            <person name="Brannstrom I.O."/>
            <person name="Guillou S."/>
            <person name="Cros-Aarteil S."/>
            <person name="Calhoun S."/>
            <person name="Haridas S."/>
            <person name="Kuo A."/>
            <person name="Mondo S."/>
            <person name="Pangilinan J."/>
            <person name="Riley R."/>
            <person name="Labutti K."/>
            <person name="Andreopoulos B."/>
            <person name="Lipzen A."/>
            <person name="Chen C."/>
            <person name="Yanf M."/>
            <person name="Daum C."/>
            <person name="Ng V."/>
            <person name="Clum A."/>
            <person name="Ohm R."/>
            <person name="Martin F."/>
            <person name="Silar P."/>
            <person name="Natvig D."/>
            <person name="Lalanne C."/>
            <person name="Gautier V."/>
            <person name="Ament-Velasquez S.L."/>
            <person name="Kruys A."/>
            <person name="Hutchinson M.I."/>
            <person name="Powell A.J."/>
            <person name="Barry K."/>
            <person name="Miller A.N."/>
            <person name="Grigoriev I.V."/>
            <person name="Debuchy R."/>
            <person name="Gladieux P."/>
            <person name="Thoren M.H."/>
            <person name="Johannesson H."/>
        </authorList>
    </citation>
    <scope>NUCLEOTIDE SEQUENCE</scope>
    <source>
        <strain evidence="1">CBS 731.68</strain>
    </source>
</reference>
<name>A0AAN6YZ87_9PEZI</name>
<proteinExistence type="predicted"/>